<dbReference type="InterPro" id="IPR010538">
    <property type="entry name" value="DHOR"/>
</dbReference>
<dbReference type="RefSeq" id="WP_050431746.1">
    <property type="nucleotide sequence ID" value="NZ_CP012159.1"/>
</dbReference>
<keyword evidence="2 4" id="KW-0479">Metal-binding</keyword>
<gene>
    <name evidence="7" type="ORF">CMC5_038500</name>
</gene>
<dbReference type="STRING" id="52.CMC5_038500"/>
<dbReference type="Proteomes" id="UP000067626">
    <property type="component" value="Chromosome"/>
</dbReference>
<evidence type="ECO:0000256" key="2">
    <source>
        <dbReference type="ARBA" id="ARBA00022723"/>
    </source>
</evidence>
<evidence type="ECO:0000256" key="5">
    <source>
        <dbReference type="SAM" id="SignalP"/>
    </source>
</evidence>
<keyword evidence="5" id="KW-0732">Signal</keyword>
<sequence>MSSAIRVRARAGWSLALITAALAGCASEEPSAPKGLEAEVGEELSGGATTIFDTSPSAFSYSARNMTSARRSDFFVGNSFFRDNWVIAPASTKGRDGLGPLHNARSCSSCHFKDGRGRPPESIEEPMVEMLIRLSVPGVDGVGGPAPEPIYGGQLQPNGIPGVPGEGRPQVTYEEVPGTYEDGEAYSLRRPTYTIEELNYGPFASDVMLSPRVAPGMVGLGLLEAIPEETLLALADPDDEDGDGISGRPNHVWDAHERTQVIGRFGWKASLPTVEQQTAAAFLHDMGITTELHPDQNCTDAQAECLAAYDDGEPEASAKILSRTTFYSATLAVPGRRNWEDQTILRGKALFHDAGCASCHTPKLQTGVLEDFPELSEQTIRPFTDLLLHDMGEGLADDRPDFEADGREWRTPPLWGVGLIPVVNRHQFLLHDGRARGLAEAILWHGGEAERAREAFRGMPSEDREALLRFLESL</sequence>
<dbReference type="InterPro" id="IPR051395">
    <property type="entry name" value="Cytochrome_c_Peroxidase/MauG"/>
</dbReference>
<evidence type="ECO:0000256" key="4">
    <source>
        <dbReference type="PROSITE-ProRule" id="PRU00433"/>
    </source>
</evidence>
<evidence type="ECO:0000256" key="1">
    <source>
        <dbReference type="ARBA" id="ARBA00022617"/>
    </source>
</evidence>
<accession>A0A0K1EFQ9</accession>
<dbReference type="AlphaFoldDB" id="A0A0K1EFQ9"/>
<dbReference type="EMBL" id="CP012159">
    <property type="protein sequence ID" value="AKT39701.1"/>
    <property type="molecule type" value="Genomic_DNA"/>
</dbReference>
<dbReference type="InterPro" id="IPR036909">
    <property type="entry name" value="Cyt_c-like_dom_sf"/>
</dbReference>
<dbReference type="InterPro" id="IPR009056">
    <property type="entry name" value="Cyt_c-like_dom"/>
</dbReference>
<dbReference type="PANTHER" id="PTHR30600">
    <property type="entry name" value="CYTOCHROME C PEROXIDASE-RELATED"/>
    <property type="match status" value="1"/>
</dbReference>
<dbReference type="GO" id="GO:0020037">
    <property type="term" value="F:heme binding"/>
    <property type="evidence" value="ECO:0007669"/>
    <property type="project" value="InterPro"/>
</dbReference>
<dbReference type="Pfam" id="PF06537">
    <property type="entry name" value="DHOR"/>
    <property type="match status" value="1"/>
</dbReference>
<dbReference type="PIRSF" id="PIRSF028099">
    <property type="entry name" value="DUF1111"/>
    <property type="match status" value="1"/>
</dbReference>
<dbReference type="PROSITE" id="PS51257">
    <property type="entry name" value="PROKAR_LIPOPROTEIN"/>
    <property type="match status" value="1"/>
</dbReference>
<dbReference type="GO" id="GO:0004130">
    <property type="term" value="F:cytochrome-c peroxidase activity"/>
    <property type="evidence" value="ECO:0007669"/>
    <property type="project" value="TreeGrafter"/>
</dbReference>
<dbReference type="SUPFAM" id="SSF46626">
    <property type="entry name" value="Cytochrome c"/>
    <property type="match status" value="1"/>
</dbReference>
<dbReference type="Gene3D" id="1.10.760.10">
    <property type="entry name" value="Cytochrome c-like domain"/>
    <property type="match status" value="1"/>
</dbReference>
<dbReference type="PROSITE" id="PS51007">
    <property type="entry name" value="CYTC"/>
    <property type="match status" value="1"/>
</dbReference>
<feature type="chain" id="PRO_5005459401" evidence="5">
    <location>
        <begin position="24"/>
        <end position="474"/>
    </location>
</feature>
<dbReference type="GO" id="GO:0009055">
    <property type="term" value="F:electron transfer activity"/>
    <property type="evidence" value="ECO:0007669"/>
    <property type="project" value="InterPro"/>
</dbReference>
<dbReference type="PANTHER" id="PTHR30600:SF4">
    <property type="entry name" value="CYTOCHROME C DOMAIN-CONTAINING PROTEIN"/>
    <property type="match status" value="1"/>
</dbReference>
<feature type="signal peptide" evidence="5">
    <location>
        <begin position="1"/>
        <end position="23"/>
    </location>
</feature>
<protein>
    <submittedName>
        <fullName evidence="7">Thiol oxidoreductase</fullName>
    </submittedName>
</protein>
<dbReference type="OrthoDB" id="9805202at2"/>
<dbReference type="PATRIC" id="fig|52.7.peg.4242"/>
<keyword evidence="8" id="KW-1185">Reference proteome</keyword>
<evidence type="ECO:0000259" key="6">
    <source>
        <dbReference type="PROSITE" id="PS51007"/>
    </source>
</evidence>
<dbReference type="KEGG" id="ccro:CMC5_038500"/>
<feature type="domain" description="Cytochrome c" evidence="6">
    <location>
        <begin position="342"/>
        <end position="474"/>
    </location>
</feature>
<evidence type="ECO:0000313" key="7">
    <source>
        <dbReference type="EMBL" id="AKT39701.1"/>
    </source>
</evidence>
<dbReference type="GO" id="GO:0046872">
    <property type="term" value="F:metal ion binding"/>
    <property type="evidence" value="ECO:0007669"/>
    <property type="project" value="UniProtKB-KW"/>
</dbReference>
<keyword evidence="3 4" id="KW-0408">Iron</keyword>
<reference evidence="7 8" key="1">
    <citation type="submission" date="2015-07" db="EMBL/GenBank/DDBJ databases">
        <title>Genome analysis of myxobacterium Chondromyces crocatus Cm c5 reveals a high potential for natural compound synthesis and the genetic basis for the loss of fruiting body formation.</title>
        <authorList>
            <person name="Zaburannyi N."/>
            <person name="Bunk B."/>
            <person name="Maier J."/>
            <person name="Overmann J."/>
            <person name="Mueller R."/>
        </authorList>
    </citation>
    <scope>NUCLEOTIDE SEQUENCE [LARGE SCALE GENOMIC DNA]</scope>
    <source>
        <strain evidence="7 8">Cm c5</strain>
    </source>
</reference>
<keyword evidence="1 4" id="KW-0349">Heme</keyword>
<evidence type="ECO:0000256" key="3">
    <source>
        <dbReference type="ARBA" id="ARBA00023004"/>
    </source>
</evidence>
<evidence type="ECO:0000313" key="8">
    <source>
        <dbReference type="Proteomes" id="UP000067626"/>
    </source>
</evidence>
<organism evidence="7 8">
    <name type="scientific">Chondromyces crocatus</name>
    <dbReference type="NCBI Taxonomy" id="52"/>
    <lineage>
        <taxon>Bacteria</taxon>
        <taxon>Pseudomonadati</taxon>
        <taxon>Myxococcota</taxon>
        <taxon>Polyangia</taxon>
        <taxon>Polyangiales</taxon>
        <taxon>Polyangiaceae</taxon>
        <taxon>Chondromyces</taxon>
    </lineage>
</organism>
<name>A0A0K1EFQ9_CHOCO</name>
<proteinExistence type="predicted"/>